<keyword evidence="4" id="KW-1185">Reference proteome</keyword>
<dbReference type="EMBL" id="JXZB01000002">
    <property type="protein sequence ID" value="KIQ64748.1"/>
    <property type="molecule type" value="Genomic_DNA"/>
</dbReference>
<proteinExistence type="predicted"/>
<evidence type="ECO:0000256" key="1">
    <source>
        <dbReference type="ARBA" id="ARBA00023002"/>
    </source>
</evidence>
<dbReference type="AlphaFoldDB" id="A0A0D0Q1F0"/>
<dbReference type="InterPro" id="IPR041694">
    <property type="entry name" value="ADH_N_2"/>
</dbReference>
<evidence type="ECO:0000313" key="4">
    <source>
        <dbReference type="Proteomes" id="UP000032066"/>
    </source>
</evidence>
<dbReference type="InterPro" id="IPR011032">
    <property type="entry name" value="GroES-like_sf"/>
</dbReference>
<organism evidence="3 4">
    <name type="scientific">Kitasatospora griseola</name>
    <name type="common">Streptomyces griseolosporeus</name>
    <dbReference type="NCBI Taxonomy" id="2064"/>
    <lineage>
        <taxon>Bacteria</taxon>
        <taxon>Bacillati</taxon>
        <taxon>Actinomycetota</taxon>
        <taxon>Actinomycetes</taxon>
        <taxon>Kitasatosporales</taxon>
        <taxon>Streptomycetaceae</taxon>
        <taxon>Kitasatospora</taxon>
    </lineage>
</organism>
<dbReference type="PANTHER" id="PTHR43205:SF7">
    <property type="entry name" value="PROSTAGLANDIN REDUCTASE 1"/>
    <property type="match status" value="1"/>
</dbReference>
<evidence type="ECO:0000259" key="2">
    <source>
        <dbReference type="SMART" id="SM00829"/>
    </source>
</evidence>
<evidence type="ECO:0000313" key="3">
    <source>
        <dbReference type="EMBL" id="KIQ64748.1"/>
    </source>
</evidence>
<dbReference type="InterPro" id="IPR045010">
    <property type="entry name" value="MDR_fam"/>
</dbReference>
<feature type="domain" description="Enoyl reductase (ER)" evidence="2">
    <location>
        <begin position="14"/>
        <end position="349"/>
    </location>
</feature>
<accession>A0A0D0Q1F0</accession>
<reference evidence="3 4" key="1">
    <citation type="submission" date="2015-02" db="EMBL/GenBank/DDBJ databases">
        <title>Draft genome sequence of Kitasatospora griseola MF730-N6, a bafilomycin, terpentecin and satosporin producer.</title>
        <authorList>
            <person name="Arens J.C."/>
            <person name="Haltli B."/>
            <person name="Kerr R.G."/>
        </authorList>
    </citation>
    <scope>NUCLEOTIDE SEQUENCE [LARGE SCALE GENOMIC DNA]</scope>
    <source>
        <strain evidence="3 4">MF730-N6</strain>
    </source>
</reference>
<dbReference type="InterPro" id="IPR036291">
    <property type="entry name" value="NAD(P)-bd_dom_sf"/>
</dbReference>
<dbReference type="SUPFAM" id="SSF51735">
    <property type="entry name" value="NAD(P)-binding Rossmann-fold domains"/>
    <property type="match status" value="1"/>
</dbReference>
<dbReference type="RefSeq" id="WP_043910553.1">
    <property type="nucleotide sequence ID" value="NZ_JXZB01000002.1"/>
</dbReference>
<comment type="caution">
    <text evidence="3">The sequence shown here is derived from an EMBL/GenBank/DDBJ whole genome shotgun (WGS) entry which is preliminary data.</text>
</comment>
<dbReference type="Pfam" id="PF00107">
    <property type="entry name" value="ADH_zinc_N"/>
    <property type="match status" value="1"/>
</dbReference>
<dbReference type="PATRIC" id="fig|2064.6.peg.2429"/>
<dbReference type="InterPro" id="IPR013149">
    <property type="entry name" value="ADH-like_C"/>
</dbReference>
<dbReference type="Gene3D" id="3.40.50.720">
    <property type="entry name" value="NAD(P)-binding Rossmann-like Domain"/>
    <property type="match status" value="1"/>
</dbReference>
<dbReference type="CDD" id="cd05288">
    <property type="entry name" value="PGDH"/>
    <property type="match status" value="1"/>
</dbReference>
<keyword evidence="1" id="KW-0560">Oxidoreductase</keyword>
<dbReference type="SUPFAM" id="SSF50129">
    <property type="entry name" value="GroES-like"/>
    <property type="match status" value="1"/>
</dbReference>
<dbReference type="STRING" id="2064.TR51_11325"/>
<gene>
    <name evidence="3" type="ORF">TR51_11325</name>
</gene>
<dbReference type="OrthoDB" id="9805663at2"/>
<dbReference type="GO" id="GO:0016628">
    <property type="term" value="F:oxidoreductase activity, acting on the CH-CH group of donors, NAD or NADP as acceptor"/>
    <property type="evidence" value="ECO:0007669"/>
    <property type="project" value="InterPro"/>
</dbReference>
<dbReference type="Pfam" id="PF16884">
    <property type="entry name" value="ADH_N_2"/>
    <property type="match status" value="1"/>
</dbReference>
<name>A0A0D0Q1F0_KITGR</name>
<dbReference type="InterPro" id="IPR020843">
    <property type="entry name" value="ER"/>
</dbReference>
<sequence length="351" mass="38118">MQIAKWVVQEHLEGVPDVERMYRKVVEDVDVDLADDEMLFRTRYLSLDPYLHGITLDTPLGDLMGGDAVMEVLAAGPRARFAVGDLVQGYGGWCTHLVGTGAERPWQTGTFPMVFPAFRRLDPAHYDDVLPVSTALGVLGGSGMTAWGTMTKFMAVEPDHTVLVSGATGSVGSLFGQLAARAGARVIGTTGSEQKADYLADLGIEPVVYRHGDDPERIGDLLRKAAPGGIDRYLDNLGGAVTDAAFTLLNVHSRVAVCWQWATQVGNDHSGPRLLPYILFPRTTIRGIFAPEWFTEPNWAALRAEVGALVRSGGIRYRQTVHHGFDAIPTAYRSLYGDGRAANRGKVVVEL</sequence>
<dbReference type="Gene3D" id="3.90.180.10">
    <property type="entry name" value="Medium-chain alcohol dehydrogenases, catalytic domain"/>
    <property type="match status" value="1"/>
</dbReference>
<dbReference type="Proteomes" id="UP000032066">
    <property type="component" value="Unassembled WGS sequence"/>
</dbReference>
<dbReference type="PANTHER" id="PTHR43205">
    <property type="entry name" value="PROSTAGLANDIN REDUCTASE"/>
    <property type="match status" value="1"/>
</dbReference>
<dbReference type="SMART" id="SM00829">
    <property type="entry name" value="PKS_ER"/>
    <property type="match status" value="1"/>
</dbReference>
<protein>
    <submittedName>
        <fullName evidence="3">Alcohol dehydrogenase</fullName>
    </submittedName>
</protein>